<dbReference type="Pfam" id="PF12796">
    <property type="entry name" value="Ank_2"/>
    <property type="match status" value="2"/>
</dbReference>
<sequence>MALPYPLPSLNTLPIEIIQQILIHLPIDSCLGETGFISSRTFARLIFSDLWFAKKHFEWQYQLSQCGTRIWDFIRSNDLGLDGWVALPINYKVQLYQRLLLTDKYMGRNIEETREYESWVTRFPLSSTLSYILTKALLQQSYDASSRKNRLFRWCCRRNHIASAKYLLETGIDPSVPQNEGIRIASEYGNSEIVALLMQDARVDPSNESNDALSKAVKNNHIEVVRLLLTDLRVNPSEKRSNAIALAAAFGDWNILSLLFNDSRVNAPRAMAHAFSYAASEGCLDVVEHLIELNGVNLEDPNILMYPCLRGHSAIVAALLATNRVDPSENECNCLWLAATRGHVDTVKILLKDERVDPSLKDNELVQLMCDKGHYDVARLLLKDRRVISYDAGWDYMSNKELKQNVKGLFRYE</sequence>
<keyword evidence="2" id="KW-0040">ANK repeat</keyword>
<dbReference type="PANTHER" id="PTHR24198">
    <property type="entry name" value="ANKYRIN REPEAT AND PROTEIN KINASE DOMAIN-CONTAINING PROTEIN"/>
    <property type="match status" value="1"/>
</dbReference>
<dbReference type="PANTHER" id="PTHR24198:SF165">
    <property type="entry name" value="ANKYRIN REPEAT-CONTAINING PROTEIN-RELATED"/>
    <property type="match status" value="1"/>
</dbReference>
<keyword evidence="1" id="KW-0677">Repeat</keyword>
<name>A0A1Y2BUA2_9FUNG</name>
<evidence type="ECO:0000256" key="1">
    <source>
        <dbReference type="ARBA" id="ARBA00022737"/>
    </source>
</evidence>
<dbReference type="EMBL" id="MCGO01000049">
    <property type="protein sequence ID" value="ORY37695.1"/>
    <property type="molecule type" value="Genomic_DNA"/>
</dbReference>
<protein>
    <submittedName>
        <fullName evidence="3">Ankyrin</fullName>
    </submittedName>
</protein>
<dbReference type="InterPro" id="IPR002110">
    <property type="entry name" value="Ankyrin_rpt"/>
</dbReference>
<dbReference type="OrthoDB" id="76098at2759"/>
<dbReference type="SUPFAM" id="SSF48403">
    <property type="entry name" value="Ankyrin repeat"/>
    <property type="match status" value="1"/>
</dbReference>
<dbReference type="SMART" id="SM00248">
    <property type="entry name" value="ANK"/>
    <property type="match status" value="6"/>
</dbReference>
<dbReference type="Gene3D" id="1.25.40.20">
    <property type="entry name" value="Ankyrin repeat-containing domain"/>
    <property type="match status" value="2"/>
</dbReference>
<evidence type="ECO:0000313" key="4">
    <source>
        <dbReference type="Proteomes" id="UP000193642"/>
    </source>
</evidence>
<evidence type="ECO:0000256" key="2">
    <source>
        <dbReference type="ARBA" id="ARBA00023043"/>
    </source>
</evidence>
<dbReference type="InterPro" id="IPR036770">
    <property type="entry name" value="Ankyrin_rpt-contain_sf"/>
</dbReference>
<keyword evidence="4" id="KW-1185">Reference proteome</keyword>
<evidence type="ECO:0000313" key="3">
    <source>
        <dbReference type="EMBL" id="ORY37695.1"/>
    </source>
</evidence>
<gene>
    <name evidence="3" type="ORF">BCR33DRAFT_854673</name>
</gene>
<proteinExistence type="predicted"/>
<dbReference type="AlphaFoldDB" id="A0A1Y2BUA2"/>
<accession>A0A1Y2BUA2</accession>
<dbReference type="Proteomes" id="UP000193642">
    <property type="component" value="Unassembled WGS sequence"/>
</dbReference>
<reference evidence="3 4" key="1">
    <citation type="submission" date="2016-07" db="EMBL/GenBank/DDBJ databases">
        <title>Pervasive Adenine N6-methylation of Active Genes in Fungi.</title>
        <authorList>
            <consortium name="DOE Joint Genome Institute"/>
            <person name="Mondo S.J."/>
            <person name="Dannebaum R.O."/>
            <person name="Kuo R.C."/>
            <person name="Labutti K."/>
            <person name="Haridas S."/>
            <person name="Kuo A."/>
            <person name="Salamov A."/>
            <person name="Ahrendt S.R."/>
            <person name="Lipzen A."/>
            <person name="Sullivan W."/>
            <person name="Andreopoulos W.B."/>
            <person name="Clum A."/>
            <person name="Lindquist E."/>
            <person name="Daum C."/>
            <person name="Ramamoorthy G.K."/>
            <person name="Gryganskyi A."/>
            <person name="Culley D."/>
            <person name="Magnuson J.K."/>
            <person name="James T.Y."/>
            <person name="O'Malley M.A."/>
            <person name="Stajich J.E."/>
            <person name="Spatafora J.W."/>
            <person name="Visel A."/>
            <person name="Grigoriev I.V."/>
        </authorList>
    </citation>
    <scope>NUCLEOTIDE SEQUENCE [LARGE SCALE GENOMIC DNA]</scope>
    <source>
        <strain evidence="3 4">JEL800</strain>
    </source>
</reference>
<organism evidence="3 4">
    <name type="scientific">Rhizoclosmatium globosum</name>
    <dbReference type="NCBI Taxonomy" id="329046"/>
    <lineage>
        <taxon>Eukaryota</taxon>
        <taxon>Fungi</taxon>
        <taxon>Fungi incertae sedis</taxon>
        <taxon>Chytridiomycota</taxon>
        <taxon>Chytridiomycota incertae sedis</taxon>
        <taxon>Chytridiomycetes</taxon>
        <taxon>Chytridiales</taxon>
        <taxon>Chytriomycetaceae</taxon>
        <taxon>Rhizoclosmatium</taxon>
    </lineage>
</organism>
<comment type="caution">
    <text evidence="3">The sequence shown here is derived from an EMBL/GenBank/DDBJ whole genome shotgun (WGS) entry which is preliminary data.</text>
</comment>